<feature type="non-terminal residue" evidence="2">
    <location>
        <position position="1"/>
    </location>
</feature>
<feature type="region of interest" description="Disordered" evidence="1">
    <location>
        <begin position="1"/>
        <end position="26"/>
    </location>
</feature>
<reference evidence="2" key="1">
    <citation type="submission" date="2020-02" db="EMBL/GenBank/DDBJ databases">
        <authorList>
            <person name="Meier V. D."/>
        </authorList>
    </citation>
    <scope>NUCLEOTIDE SEQUENCE</scope>
    <source>
        <strain evidence="2">AVDCRST_MAG50</strain>
    </source>
</reference>
<evidence type="ECO:0000256" key="1">
    <source>
        <dbReference type="SAM" id="MobiDB-lite"/>
    </source>
</evidence>
<feature type="compositionally biased region" description="Basic and acidic residues" evidence="1">
    <location>
        <begin position="77"/>
        <end position="87"/>
    </location>
</feature>
<name>A0A6J4HJU6_9ACTN</name>
<dbReference type="AlphaFoldDB" id="A0A6J4HJU6"/>
<accession>A0A6J4HJU6</accession>
<feature type="region of interest" description="Disordered" evidence="1">
    <location>
        <begin position="53"/>
        <end position="149"/>
    </location>
</feature>
<protein>
    <submittedName>
        <fullName evidence="2">Uncharacterized protein</fullName>
    </submittedName>
</protein>
<sequence length="149" mass="16431">AIPGRADRAVPYSGAQGHPAAPVHLPAPARQLDAPHRRVGARSCGARDAHHLAQDGVLDAQRPGCDGGDPVPRPRHRLEPFRLERGRASPPRLQPLRARARPLRGGPGARRTRTAERVHPGGHRGRHPRPLQHLLPTTRPNQRRRCTWL</sequence>
<gene>
    <name evidence="2" type="ORF">AVDCRST_MAG50-790</name>
</gene>
<feature type="non-terminal residue" evidence="2">
    <location>
        <position position="149"/>
    </location>
</feature>
<dbReference type="EMBL" id="CADCTF010000040">
    <property type="protein sequence ID" value="CAA9225099.1"/>
    <property type="molecule type" value="Genomic_DNA"/>
</dbReference>
<feature type="compositionally biased region" description="Basic residues" evidence="1">
    <location>
        <begin position="120"/>
        <end position="130"/>
    </location>
</feature>
<organism evidence="2">
    <name type="scientific">uncultured Acidimicrobiales bacterium</name>
    <dbReference type="NCBI Taxonomy" id="310071"/>
    <lineage>
        <taxon>Bacteria</taxon>
        <taxon>Bacillati</taxon>
        <taxon>Actinomycetota</taxon>
        <taxon>Acidimicrobiia</taxon>
        <taxon>Acidimicrobiales</taxon>
        <taxon>environmental samples</taxon>
    </lineage>
</organism>
<evidence type="ECO:0000313" key="2">
    <source>
        <dbReference type="EMBL" id="CAA9225099.1"/>
    </source>
</evidence>
<feature type="compositionally biased region" description="Low complexity" evidence="1">
    <location>
        <begin position="88"/>
        <end position="97"/>
    </location>
</feature>
<proteinExistence type="predicted"/>